<organism evidence="9 10">
    <name type="scientific">Actinomycetospora corticicola</name>
    <dbReference type="NCBI Taxonomy" id="663602"/>
    <lineage>
        <taxon>Bacteria</taxon>
        <taxon>Bacillati</taxon>
        <taxon>Actinomycetota</taxon>
        <taxon>Actinomycetes</taxon>
        <taxon>Pseudonocardiales</taxon>
        <taxon>Pseudonocardiaceae</taxon>
        <taxon>Actinomycetospora</taxon>
    </lineage>
</organism>
<keyword evidence="5 8" id="KW-0812">Transmembrane</keyword>
<dbReference type="GO" id="GO:0016763">
    <property type="term" value="F:pentosyltransferase activity"/>
    <property type="evidence" value="ECO:0007669"/>
    <property type="project" value="TreeGrafter"/>
</dbReference>
<dbReference type="RefSeq" id="WP_179795934.1">
    <property type="nucleotide sequence ID" value="NZ_BAABHP010000029.1"/>
</dbReference>
<evidence type="ECO:0000313" key="10">
    <source>
        <dbReference type="Proteomes" id="UP000535890"/>
    </source>
</evidence>
<feature type="transmembrane region" description="Helical" evidence="8">
    <location>
        <begin position="293"/>
        <end position="311"/>
    </location>
</feature>
<keyword evidence="2" id="KW-1003">Cell membrane</keyword>
<comment type="caution">
    <text evidence="9">The sequence shown here is derived from an EMBL/GenBank/DDBJ whole genome shotgun (WGS) entry which is preliminary data.</text>
</comment>
<evidence type="ECO:0000256" key="3">
    <source>
        <dbReference type="ARBA" id="ARBA00022676"/>
    </source>
</evidence>
<dbReference type="Proteomes" id="UP000535890">
    <property type="component" value="Unassembled WGS sequence"/>
</dbReference>
<evidence type="ECO:0000256" key="7">
    <source>
        <dbReference type="ARBA" id="ARBA00023136"/>
    </source>
</evidence>
<dbReference type="PANTHER" id="PTHR33908:SF11">
    <property type="entry name" value="MEMBRANE PROTEIN"/>
    <property type="match status" value="1"/>
</dbReference>
<dbReference type="EMBL" id="JACCBN010000001">
    <property type="protein sequence ID" value="NYD38499.1"/>
    <property type="molecule type" value="Genomic_DNA"/>
</dbReference>
<feature type="transmembrane region" description="Helical" evidence="8">
    <location>
        <begin position="27"/>
        <end position="46"/>
    </location>
</feature>
<feature type="transmembrane region" description="Helical" evidence="8">
    <location>
        <begin position="350"/>
        <end position="371"/>
    </location>
</feature>
<evidence type="ECO:0000256" key="5">
    <source>
        <dbReference type="ARBA" id="ARBA00022692"/>
    </source>
</evidence>
<evidence type="ECO:0000313" key="9">
    <source>
        <dbReference type="EMBL" id="NYD38499.1"/>
    </source>
</evidence>
<reference evidence="9 10" key="1">
    <citation type="submission" date="2020-07" db="EMBL/GenBank/DDBJ databases">
        <title>Sequencing the genomes of 1000 actinobacteria strains.</title>
        <authorList>
            <person name="Klenk H.-P."/>
        </authorList>
    </citation>
    <scope>NUCLEOTIDE SEQUENCE [LARGE SCALE GENOMIC DNA]</scope>
    <source>
        <strain evidence="9 10">DSM 45772</strain>
    </source>
</reference>
<dbReference type="GO" id="GO:0005886">
    <property type="term" value="C:plasma membrane"/>
    <property type="evidence" value="ECO:0007669"/>
    <property type="project" value="UniProtKB-SubCell"/>
</dbReference>
<feature type="transmembrane region" description="Helical" evidence="8">
    <location>
        <begin position="323"/>
        <end position="343"/>
    </location>
</feature>
<keyword evidence="6 8" id="KW-1133">Transmembrane helix</keyword>
<name>A0A7Y9J8J7_9PSEU</name>
<dbReference type="InterPro" id="IPR050297">
    <property type="entry name" value="LipidA_mod_glycosyltrf_83"/>
</dbReference>
<evidence type="ECO:0000256" key="6">
    <source>
        <dbReference type="ARBA" id="ARBA00022989"/>
    </source>
</evidence>
<dbReference type="PANTHER" id="PTHR33908">
    <property type="entry name" value="MANNOSYLTRANSFERASE YKCB-RELATED"/>
    <property type="match status" value="1"/>
</dbReference>
<evidence type="ECO:0008006" key="11">
    <source>
        <dbReference type="Google" id="ProtNLM"/>
    </source>
</evidence>
<evidence type="ECO:0000256" key="4">
    <source>
        <dbReference type="ARBA" id="ARBA00022679"/>
    </source>
</evidence>
<sequence length="501" mass="51466">MTMTGGTVLVGGVLRRSVDAGTSGRRAHLVGAALGGALGAVVWWIMHDALGDDALISVAYARTLAESGTWGVFPGITANTQTSPLNVWLLAGGMWLLPRPIVVVGLLLVVCLAVLGWLLVDLVRRAGARDGAGWLAVAVVGTSPVLASTVGLEAYLGATVLVAVCLAASGGRVVLTGLGVGLAVLTRPDLAVPAGVLALALVLVARRRVVTLAAAALVAAAVALPWHVWSWFALGDAVPDTTWVRTGDRSGSTILGSVPGWIEAFPAAGIGSVLPVAVALGAAVLAVIHRARAWARTALLLVAAGWAHLGAMETIHAQGAGWYYAPVVACSAAAAALAIGALAPRRTPELLTGAVVVAALGATLVAGPVPWRSAPLVANMALTSEYAQIGQELSGLTGGRPVQGPGELGALAFHSTVPVLDFLSEPARTDAVMARRAAEGGLRTTLMRWSTEHRRPSTPIETRWRLRFIDPRTSSDRVVKVWPVVSPRGHTGQVVLVESGP</sequence>
<proteinExistence type="predicted"/>
<feature type="transmembrane region" description="Helical" evidence="8">
    <location>
        <begin position="101"/>
        <end position="120"/>
    </location>
</feature>
<feature type="transmembrane region" description="Helical" evidence="8">
    <location>
        <begin position="158"/>
        <end position="185"/>
    </location>
</feature>
<keyword evidence="4" id="KW-0808">Transferase</keyword>
<evidence type="ECO:0000256" key="8">
    <source>
        <dbReference type="SAM" id="Phobius"/>
    </source>
</evidence>
<keyword evidence="7 8" id="KW-0472">Membrane</keyword>
<gene>
    <name evidence="9" type="ORF">BJ983_004601</name>
</gene>
<feature type="transmembrane region" description="Helical" evidence="8">
    <location>
        <begin position="264"/>
        <end position="286"/>
    </location>
</feature>
<protein>
    <recommendedName>
        <fullName evidence="11">4-amino-4-deoxy-L-arabinose transferase-like glycosyltransferase</fullName>
    </recommendedName>
</protein>
<dbReference type="GO" id="GO:0009103">
    <property type="term" value="P:lipopolysaccharide biosynthetic process"/>
    <property type="evidence" value="ECO:0007669"/>
    <property type="project" value="UniProtKB-ARBA"/>
</dbReference>
<evidence type="ECO:0000256" key="2">
    <source>
        <dbReference type="ARBA" id="ARBA00022475"/>
    </source>
</evidence>
<dbReference type="AlphaFoldDB" id="A0A7Y9J8J7"/>
<keyword evidence="10" id="KW-1185">Reference proteome</keyword>
<keyword evidence="3" id="KW-0328">Glycosyltransferase</keyword>
<evidence type="ECO:0000256" key="1">
    <source>
        <dbReference type="ARBA" id="ARBA00004651"/>
    </source>
</evidence>
<feature type="transmembrane region" description="Helical" evidence="8">
    <location>
        <begin position="209"/>
        <end position="229"/>
    </location>
</feature>
<accession>A0A7Y9J8J7</accession>
<feature type="transmembrane region" description="Helical" evidence="8">
    <location>
        <begin position="132"/>
        <end position="152"/>
    </location>
</feature>
<comment type="subcellular location">
    <subcellularLocation>
        <location evidence="1">Cell membrane</location>
        <topology evidence="1">Multi-pass membrane protein</topology>
    </subcellularLocation>
</comment>